<feature type="transmembrane region" description="Helical" evidence="5">
    <location>
        <begin position="436"/>
        <end position="455"/>
    </location>
</feature>
<feature type="transmembrane region" description="Helical" evidence="5">
    <location>
        <begin position="305"/>
        <end position="327"/>
    </location>
</feature>
<feature type="transmembrane region" description="Helical" evidence="5">
    <location>
        <begin position="84"/>
        <end position="107"/>
    </location>
</feature>
<dbReference type="CDD" id="cd17321">
    <property type="entry name" value="MFS_MMR_MDR_like"/>
    <property type="match status" value="1"/>
</dbReference>
<dbReference type="EMBL" id="SSNY01000007">
    <property type="protein sequence ID" value="THF56789.1"/>
    <property type="molecule type" value="Genomic_DNA"/>
</dbReference>
<feature type="transmembrane region" description="Helical" evidence="5">
    <location>
        <begin position="232"/>
        <end position="255"/>
    </location>
</feature>
<dbReference type="InterPro" id="IPR011701">
    <property type="entry name" value="MFS"/>
</dbReference>
<gene>
    <name evidence="7" type="ORF">E6C48_13905</name>
</gene>
<feature type="transmembrane region" description="Helical" evidence="5">
    <location>
        <begin position="276"/>
        <end position="299"/>
    </location>
</feature>
<comment type="caution">
    <text evidence="7">The sequence shown here is derived from an EMBL/GenBank/DDBJ whole genome shotgun (WGS) entry which is preliminary data.</text>
</comment>
<evidence type="ECO:0000256" key="1">
    <source>
        <dbReference type="ARBA" id="ARBA00004141"/>
    </source>
</evidence>
<feature type="transmembrane region" description="Helical" evidence="5">
    <location>
        <begin position="145"/>
        <end position="163"/>
    </location>
</feature>
<dbReference type="Proteomes" id="UP000306441">
    <property type="component" value="Unassembled WGS sequence"/>
</dbReference>
<dbReference type="PANTHER" id="PTHR42718:SF40">
    <property type="entry name" value="METHYLENOMYCIN A RESISTANCE PROTEIN"/>
    <property type="match status" value="1"/>
</dbReference>
<keyword evidence="4 5" id="KW-0472">Membrane</keyword>
<keyword evidence="8" id="KW-1185">Reference proteome</keyword>
<evidence type="ECO:0000313" key="8">
    <source>
        <dbReference type="Proteomes" id="UP000306441"/>
    </source>
</evidence>
<feature type="transmembrane region" description="Helical" evidence="5">
    <location>
        <begin position="113"/>
        <end position="133"/>
    </location>
</feature>
<evidence type="ECO:0000259" key="6">
    <source>
        <dbReference type="PROSITE" id="PS50850"/>
    </source>
</evidence>
<dbReference type="RefSeq" id="WP_136358170.1">
    <property type="nucleotide sequence ID" value="NZ_SSNY01000007.1"/>
</dbReference>
<feature type="transmembrane region" description="Helical" evidence="5">
    <location>
        <begin position="12"/>
        <end position="33"/>
    </location>
</feature>
<proteinExistence type="predicted"/>
<protein>
    <submittedName>
        <fullName evidence="7">MFS transporter</fullName>
    </submittedName>
</protein>
<dbReference type="SUPFAM" id="SSF103473">
    <property type="entry name" value="MFS general substrate transporter"/>
    <property type="match status" value="1"/>
</dbReference>
<feature type="transmembrane region" description="Helical" evidence="5">
    <location>
        <begin position="339"/>
        <end position="361"/>
    </location>
</feature>
<comment type="subcellular location">
    <subcellularLocation>
        <location evidence="1">Membrane</location>
        <topology evidence="1">Multi-pass membrane protein</topology>
    </subcellularLocation>
</comment>
<dbReference type="PANTHER" id="PTHR42718">
    <property type="entry name" value="MAJOR FACILITATOR SUPERFAMILY MULTIDRUG TRANSPORTER MFSC"/>
    <property type="match status" value="1"/>
</dbReference>
<name>A0ABY2Q632_9HYPH</name>
<evidence type="ECO:0000256" key="2">
    <source>
        <dbReference type="ARBA" id="ARBA00022692"/>
    </source>
</evidence>
<dbReference type="Gene3D" id="1.20.1720.10">
    <property type="entry name" value="Multidrug resistance protein D"/>
    <property type="match status" value="1"/>
</dbReference>
<reference evidence="7 8" key="1">
    <citation type="submission" date="2019-04" db="EMBL/GenBank/DDBJ databases">
        <title>Mesorhizobium composti sp. nov., isolated from compost.</title>
        <authorList>
            <person name="Lin S.-Y."/>
            <person name="Hameed A."/>
            <person name="Hsieh Y.-T."/>
            <person name="Young C.-C."/>
        </authorList>
    </citation>
    <scope>NUCLEOTIDE SEQUENCE [LARGE SCALE GENOMIC DNA]</scope>
    <source>
        <strain evidence="7 8">CC-YTH430</strain>
    </source>
</reference>
<dbReference type="Gene3D" id="1.20.1250.20">
    <property type="entry name" value="MFS general substrate transporter like domains"/>
    <property type="match status" value="1"/>
</dbReference>
<keyword evidence="3 5" id="KW-1133">Transmembrane helix</keyword>
<evidence type="ECO:0000313" key="7">
    <source>
        <dbReference type="EMBL" id="THF56789.1"/>
    </source>
</evidence>
<evidence type="ECO:0000256" key="5">
    <source>
        <dbReference type="SAM" id="Phobius"/>
    </source>
</evidence>
<keyword evidence="2 5" id="KW-0812">Transmembrane</keyword>
<dbReference type="PROSITE" id="PS50850">
    <property type="entry name" value="MFS"/>
    <property type="match status" value="1"/>
</dbReference>
<organism evidence="7 8">
    <name type="scientific">Ollibium composti</name>
    <dbReference type="NCBI Taxonomy" id="2675109"/>
    <lineage>
        <taxon>Bacteria</taxon>
        <taxon>Pseudomonadati</taxon>
        <taxon>Pseudomonadota</taxon>
        <taxon>Alphaproteobacteria</taxon>
        <taxon>Hyphomicrobiales</taxon>
        <taxon>Phyllobacteriaceae</taxon>
        <taxon>Ollibium</taxon>
    </lineage>
</organism>
<dbReference type="Pfam" id="PF07690">
    <property type="entry name" value="MFS_1"/>
    <property type="match status" value="1"/>
</dbReference>
<dbReference type="InterPro" id="IPR036259">
    <property type="entry name" value="MFS_trans_sf"/>
</dbReference>
<feature type="transmembrane region" description="Helical" evidence="5">
    <location>
        <begin position="53"/>
        <end position="72"/>
    </location>
</feature>
<feature type="domain" description="Major facilitator superfamily (MFS) profile" evidence="6">
    <location>
        <begin position="18"/>
        <end position="458"/>
    </location>
</feature>
<accession>A0ABY2Q632</accession>
<feature type="transmembrane region" description="Helical" evidence="5">
    <location>
        <begin position="367"/>
        <end position="390"/>
    </location>
</feature>
<sequence>MPAARHRTGSSRIPYALAVVTTSFGFVVVQLDISVVNIALTRIGAALSTNVAGLQWVVDGYALVFAALLMAGGALGDRLGSRRIFSLGMAVFTLASLGCGLAANGAVLVVARAVQGIGAAMLMPCSLALLSHASNGNNALRARGVSIWTAAGAAAFAAGPPLGGLLVDRFGWQSIFLLNLPIGIAAIAMAMAFLDETPVKPERPPIDIAGQALAVLVPFILTASVIEGGTSGFGAPLVLSAFAVAAGAGVAFIAVELRARHPLLPLGLFRIPAFAVANFVGLAVNMTTYGLIFLLSFYFQQVKGYPPMIAGAAFTPFLAAVIVANVAAGPVVARYGVRLPLIVGPAVAMLGFALLLSVDAATPYASLIWRLLVLTIGTGLAVPAMTTAVLEAVPPGMAGMASGVLNTIRQTSGAIGVALFGALTSFGLVAGMHMALVISAVLMGFAAGAVAIFLARSGEAEEPA</sequence>
<evidence type="ECO:0000256" key="3">
    <source>
        <dbReference type="ARBA" id="ARBA00022989"/>
    </source>
</evidence>
<evidence type="ECO:0000256" key="4">
    <source>
        <dbReference type="ARBA" id="ARBA00023136"/>
    </source>
</evidence>
<feature type="transmembrane region" description="Helical" evidence="5">
    <location>
        <begin position="206"/>
        <end position="226"/>
    </location>
</feature>
<feature type="transmembrane region" description="Helical" evidence="5">
    <location>
        <begin position="411"/>
        <end position="430"/>
    </location>
</feature>
<dbReference type="InterPro" id="IPR020846">
    <property type="entry name" value="MFS_dom"/>
</dbReference>
<feature type="transmembrane region" description="Helical" evidence="5">
    <location>
        <begin position="175"/>
        <end position="194"/>
    </location>
</feature>